<evidence type="ECO:0000313" key="1">
    <source>
        <dbReference type="EMBL" id="MBB4935650.1"/>
    </source>
</evidence>
<proteinExistence type="predicted"/>
<accession>A0A7W7RP85</accession>
<dbReference type="RefSeq" id="WP_184585421.1">
    <property type="nucleotide sequence ID" value="NZ_JACHJT010000003.1"/>
</dbReference>
<dbReference type="EMBL" id="JACHJT010000003">
    <property type="protein sequence ID" value="MBB4935650.1"/>
    <property type="molecule type" value="Genomic_DNA"/>
</dbReference>
<name>A0A7W7RP85_9ACTN</name>
<gene>
    <name evidence="1" type="ORF">F4561_006559</name>
</gene>
<protein>
    <submittedName>
        <fullName evidence="1">Uncharacterized protein</fullName>
    </submittedName>
</protein>
<organism evidence="1 2">
    <name type="scientific">Lipingzhangella halophila</name>
    <dbReference type="NCBI Taxonomy" id="1783352"/>
    <lineage>
        <taxon>Bacteria</taxon>
        <taxon>Bacillati</taxon>
        <taxon>Actinomycetota</taxon>
        <taxon>Actinomycetes</taxon>
        <taxon>Streptosporangiales</taxon>
        <taxon>Nocardiopsidaceae</taxon>
        <taxon>Lipingzhangella</taxon>
    </lineage>
</organism>
<reference evidence="1 2" key="1">
    <citation type="submission" date="2020-08" db="EMBL/GenBank/DDBJ databases">
        <title>Sequencing the genomes of 1000 actinobacteria strains.</title>
        <authorList>
            <person name="Klenk H.-P."/>
        </authorList>
    </citation>
    <scope>NUCLEOTIDE SEQUENCE [LARGE SCALE GENOMIC DNA]</scope>
    <source>
        <strain evidence="1 2">DSM 102030</strain>
    </source>
</reference>
<evidence type="ECO:0000313" key="2">
    <source>
        <dbReference type="Proteomes" id="UP000523007"/>
    </source>
</evidence>
<dbReference type="AlphaFoldDB" id="A0A7W7RP85"/>
<dbReference type="Proteomes" id="UP000523007">
    <property type="component" value="Unassembled WGS sequence"/>
</dbReference>
<comment type="caution">
    <text evidence="1">The sequence shown here is derived from an EMBL/GenBank/DDBJ whole genome shotgun (WGS) entry which is preliminary data.</text>
</comment>
<keyword evidence="2" id="KW-1185">Reference proteome</keyword>
<sequence length="125" mass="14108">MTSVGVPSRLMPHTVTLVHPVESTDSYGNTVYDYGEAAERSEVRAWLQQDQRSLVAVDGADPMEARWLMVTDHTGVRRRDRVEWDDHPSGEQVVFRLDGQPAPLYNPLSRNGVHHMEVTLRVVDG</sequence>